<name>A0A2V1D5K9_9PLEO</name>
<dbReference type="OrthoDB" id="3585564at2759"/>
<dbReference type="Proteomes" id="UP000244855">
    <property type="component" value="Unassembled WGS sequence"/>
</dbReference>
<feature type="signal peptide" evidence="1">
    <location>
        <begin position="1"/>
        <end position="19"/>
    </location>
</feature>
<dbReference type="EMBL" id="KZ805602">
    <property type="protein sequence ID" value="PVH93268.1"/>
    <property type="molecule type" value="Genomic_DNA"/>
</dbReference>
<evidence type="ECO:0000256" key="1">
    <source>
        <dbReference type="SAM" id="SignalP"/>
    </source>
</evidence>
<evidence type="ECO:0000313" key="2">
    <source>
        <dbReference type="EMBL" id="PVH93268.1"/>
    </source>
</evidence>
<feature type="chain" id="PRO_5015895531" evidence="1">
    <location>
        <begin position="20"/>
        <end position="149"/>
    </location>
</feature>
<reference evidence="2 3" key="1">
    <citation type="journal article" date="2018" name="Sci. Rep.">
        <title>Comparative genomics provides insights into the lifestyle and reveals functional heterogeneity of dark septate endophytic fungi.</title>
        <authorList>
            <person name="Knapp D.G."/>
            <person name="Nemeth J.B."/>
            <person name="Barry K."/>
            <person name="Hainaut M."/>
            <person name="Henrissat B."/>
            <person name="Johnson J."/>
            <person name="Kuo A."/>
            <person name="Lim J.H.P."/>
            <person name="Lipzen A."/>
            <person name="Nolan M."/>
            <person name="Ohm R.A."/>
            <person name="Tamas L."/>
            <person name="Grigoriev I.V."/>
            <person name="Spatafora J.W."/>
            <person name="Nagy L.G."/>
            <person name="Kovacs G.M."/>
        </authorList>
    </citation>
    <scope>NUCLEOTIDE SEQUENCE [LARGE SCALE GENOMIC DNA]</scope>
    <source>
        <strain evidence="2 3">DSE2036</strain>
    </source>
</reference>
<gene>
    <name evidence="2" type="ORF">DM02DRAFT_733225</name>
</gene>
<sequence>MQFTTTLLTSFLLATLASAIPFTGTLDARQEIKKNLVCEKSVDDGFGNTFKQACQQGTAGCVCRNSFTQTRCSRVLEDGTGNTQIQQCSQAEEGQNGCECGETFATKEIERCVRVVADGTGNTEIQECPKSEEGKDDCECSKTIAPVTG</sequence>
<keyword evidence="3" id="KW-1185">Reference proteome</keyword>
<protein>
    <submittedName>
        <fullName evidence="2">Uncharacterized protein</fullName>
    </submittedName>
</protein>
<evidence type="ECO:0000313" key="3">
    <source>
        <dbReference type="Proteomes" id="UP000244855"/>
    </source>
</evidence>
<keyword evidence="1" id="KW-0732">Signal</keyword>
<dbReference type="AlphaFoldDB" id="A0A2V1D5K9"/>
<proteinExistence type="predicted"/>
<accession>A0A2V1D5K9</accession>
<organism evidence="2 3">
    <name type="scientific">Periconia macrospinosa</name>
    <dbReference type="NCBI Taxonomy" id="97972"/>
    <lineage>
        <taxon>Eukaryota</taxon>
        <taxon>Fungi</taxon>
        <taxon>Dikarya</taxon>
        <taxon>Ascomycota</taxon>
        <taxon>Pezizomycotina</taxon>
        <taxon>Dothideomycetes</taxon>
        <taxon>Pleosporomycetidae</taxon>
        <taxon>Pleosporales</taxon>
        <taxon>Massarineae</taxon>
        <taxon>Periconiaceae</taxon>
        <taxon>Periconia</taxon>
    </lineage>
</organism>